<dbReference type="Proteomes" id="UP000502894">
    <property type="component" value="Chromosome"/>
</dbReference>
<evidence type="ECO:0000256" key="2">
    <source>
        <dbReference type="SAM" id="MobiDB-lite"/>
    </source>
</evidence>
<keyword evidence="4" id="KW-1185">Reference proteome</keyword>
<reference evidence="3" key="1">
    <citation type="journal article" date="2020" name="Microbiol. Resour. Announc.">
        <title>Complete Genome Sequence of Novel Psychrotolerant Legionella Strain TUM19329, Isolated from Antarctic Lake Sediment.</title>
        <authorList>
            <person name="Shimada S."/>
            <person name="Nakai R."/>
            <person name="Aoki K."/>
            <person name="Shimoeda N."/>
            <person name="Ohno G."/>
            <person name="Miyazaki Y."/>
            <person name="Kudoh S."/>
            <person name="Imura S."/>
            <person name="Watanabe K."/>
            <person name="Ishii Y."/>
            <person name="Tateda K."/>
        </authorList>
    </citation>
    <scope>NUCLEOTIDE SEQUENCE [LARGE SCALE GENOMIC DNA]</scope>
    <source>
        <strain evidence="3">TUM19329</strain>
    </source>
</reference>
<name>A0A6F8TAK8_9GAMM</name>
<evidence type="ECO:0000313" key="3">
    <source>
        <dbReference type="EMBL" id="BCA97016.1"/>
    </source>
</evidence>
<dbReference type="PROSITE" id="PS50005">
    <property type="entry name" value="TPR"/>
    <property type="match status" value="1"/>
</dbReference>
<accession>A0A6F8TAK8</accession>
<dbReference type="KEGG" id="lant:TUM19329_33770"/>
<feature type="region of interest" description="Disordered" evidence="2">
    <location>
        <begin position="105"/>
        <end position="231"/>
    </location>
</feature>
<gene>
    <name evidence="3" type="ORF">TUM19329_33770</name>
</gene>
<organism evidence="3 4">
    <name type="scientific">Legionella antarctica</name>
    <dbReference type="NCBI Taxonomy" id="2708020"/>
    <lineage>
        <taxon>Bacteria</taxon>
        <taxon>Pseudomonadati</taxon>
        <taxon>Pseudomonadota</taxon>
        <taxon>Gammaproteobacteria</taxon>
        <taxon>Legionellales</taxon>
        <taxon>Legionellaceae</taxon>
        <taxon>Legionella</taxon>
    </lineage>
</organism>
<dbReference type="InterPro" id="IPR011990">
    <property type="entry name" value="TPR-like_helical_dom_sf"/>
</dbReference>
<dbReference type="EMBL" id="AP022839">
    <property type="protein sequence ID" value="BCA97016.1"/>
    <property type="molecule type" value="Genomic_DNA"/>
</dbReference>
<protein>
    <submittedName>
        <fullName evidence="3">Uncharacterized protein</fullName>
    </submittedName>
</protein>
<evidence type="ECO:0000256" key="1">
    <source>
        <dbReference type="PROSITE-ProRule" id="PRU00339"/>
    </source>
</evidence>
<dbReference type="InterPro" id="IPR019734">
    <property type="entry name" value="TPR_rpt"/>
</dbReference>
<proteinExistence type="predicted"/>
<dbReference type="Pfam" id="PF00515">
    <property type="entry name" value="TPR_1"/>
    <property type="match status" value="1"/>
</dbReference>
<dbReference type="PROSITE" id="PS50293">
    <property type="entry name" value="TPR_REGION"/>
    <property type="match status" value="1"/>
</dbReference>
<evidence type="ECO:0000313" key="4">
    <source>
        <dbReference type="Proteomes" id="UP000502894"/>
    </source>
</evidence>
<sequence>MWYTPDQQAQFLMEKGQFAQAKDTFERKDWAAAAAYKSGDYQHALELFKDLNNEEGYYNQGNALAHLGQYEQAIKAYEKALALNPNNQDAIYNRNLIKDLLKKDKEKKQNKDQQNKDQQNKDQQNKDKQNKDQQNKDQQNKDQQNKDQQNKDQQNKDQQNKDQTNEQQQNPKQDQNKKDKEKKEGKEQSQADKEKQKAKEQWLRLIPDDPGGLMREKFLRDHLRRERGWYR</sequence>
<feature type="compositionally biased region" description="Basic and acidic residues" evidence="2">
    <location>
        <begin position="105"/>
        <end position="164"/>
    </location>
</feature>
<keyword evidence="1" id="KW-0802">TPR repeat</keyword>
<feature type="repeat" description="TPR" evidence="1">
    <location>
        <begin position="54"/>
        <end position="87"/>
    </location>
</feature>
<dbReference type="Gene3D" id="1.25.40.10">
    <property type="entry name" value="Tetratricopeptide repeat domain"/>
    <property type="match status" value="1"/>
</dbReference>
<dbReference type="SMART" id="SM00028">
    <property type="entry name" value="TPR"/>
    <property type="match status" value="1"/>
</dbReference>
<dbReference type="AlphaFoldDB" id="A0A6F8TAK8"/>
<feature type="compositionally biased region" description="Basic and acidic residues" evidence="2">
    <location>
        <begin position="214"/>
        <end position="231"/>
    </location>
</feature>
<dbReference type="SUPFAM" id="SSF48452">
    <property type="entry name" value="TPR-like"/>
    <property type="match status" value="1"/>
</dbReference>
<feature type="compositionally biased region" description="Basic and acidic residues" evidence="2">
    <location>
        <begin position="174"/>
        <end position="202"/>
    </location>
</feature>